<dbReference type="InterPro" id="IPR023234">
    <property type="entry name" value="NarG-like_domain"/>
</dbReference>
<feature type="transmembrane region" description="Helical" evidence="21">
    <location>
        <begin position="92"/>
        <end position="114"/>
    </location>
</feature>
<comment type="similarity">
    <text evidence="16">In the central section; belongs to the NarJ/NarW family.</text>
</comment>
<evidence type="ECO:0000256" key="18">
    <source>
        <dbReference type="ARBA" id="ARBA00061480"/>
    </source>
</evidence>
<sequence>MNAPLHLPTELWLILPYIAFTSFVLGHIWRYRNDQFGWTTRSSQVYETRLLRLGSPLFHFGMVGVFGGHVLGVLIPESWTEAVGISEHTYHLIAVGAGSVAGLSVLTGVAILLYRRCTVTAVRKATTGNDKLMYALLTAALVTGLMNTWGANLLFGTYNYRETVSPWFRSLFTLNPQPELMVDTPWPFQLHGLVVLTLVFLWPYTRLVHMFSAPVGYLVRPYVVYRSKEVAAPDKRRYSRAWDSPVTPERWR</sequence>
<accession>A0A4U8W0A9</accession>
<organism evidence="23 24">
    <name type="scientific">Nocardia cyriacigeorgica</name>
    <dbReference type="NCBI Taxonomy" id="135487"/>
    <lineage>
        <taxon>Bacteria</taxon>
        <taxon>Bacillati</taxon>
        <taxon>Actinomycetota</taxon>
        <taxon>Actinomycetes</taxon>
        <taxon>Mycobacteriales</taxon>
        <taxon>Nocardiaceae</taxon>
        <taxon>Nocardia</taxon>
    </lineage>
</organism>
<feature type="transmembrane region" description="Helical" evidence="21">
    <location>
        <begin position="50"/>
        <end position="72"/>
    </location>
</feature>
<evidence type="ECO:0000256" key="13">
    <source>
        <dbReference type="ARBA" id="ARBA00023063"/>
    </source>
</evidence>
<name>A0A4U8W0A9_9NOCA</name>
<evidence type="ECO:0000256" key="16">
    <source>
        <dbReference type="ARBA" id="ARBA00061095"/>
    </source>
</evidence>
<gene>
    <name evidence="23" type="primary">narX_6</name>
    <name evidence="23" type="ORF">NCTC10797_03015</name>
</gene>
<dbReference type="GO" id="GO:0009325">
    <property type="term" value="C:nitrate reductase complex"/>
    <property type="evidence" value="ECO:0007669"/>
    <property type="project" value="InterPro"/>
</dbReference>
<dbReference type="PANTHER" id="PTHR30598:SF3">
    <property type="entry name" value="RESPIRATORY NITRATE REDUCTASE 1 GAMMA CHAIN"/>
    <property type="match status" value="1"/>
</dbReference>
<dbReference type="GO" id="GO:0009055">
    <property type="term" value="F:electron transfer activity"/>
    <property type="evidence" value="ECO:0007669"/>
    <property type="project" value="TreeGrafter"/>
</dbReference>
<dbReference type="InterPro" id="IPR051936">
    <property type="entry name" value="Heme-iron_electron_transfer"/>
</dbReference>
<evidence type="ECO:0000256" key="21">
    <source>
        <dbReference type="SAM" id="Phobius"/>
    </source>
</evidence>
<dbReference type="GO" id="GO:0019645">
    <property type="term" value="P:anaerobic electron transport chain"/>
    <property type="evidence" value="ECO:0007669"/>
    <property type="project" value="TreeGrafter"/>
</dbReference>
<dbReference type="FunFam" id="1.20.950.20:FF:000001">
    <property type="entry name" value="Respiratory nitrate reductase subunit gamma"/>
    <property type="match status" value="1"/>
</dbReference>
<evidence type="ECO:0000259" key="22">
    <source>
        <dbReference type="Pfam" id="PF02665"/>
    </source>
</evidence>
<evidence type="ECO:0000256" key="6">
    <source>
        <dbReference type="ARBA" id="ARBA00022617"/>
    </source>
</evidence>
<evidence type="ECO:0000256" key="3">
    <source>
        <dbReference type="ARBA" id="ARBA00004651"/>
    </source>
</evidence>
<evidence type="ECO:0000256" key="7">
    <source>
        <dbReference type="ARBA" id="ARBA00022692"/>
    </source>
</evidence>
<evidence type="ECO:0000256" key="9">
    <source>
        <dbReference type="ARBA" id="ARBA00022982"/>
    </source>
</evidence>
<keyword evidence="6 20" id="KW-0349">Heme</keyword>
<evidence type="ECO:0000313" key="24">
    <source>
        <dbReference type="Proteomes" id="UP000290439"/>
    </source>
</evidence>
<evidence type="ECO:0000256" key="20">
    <source>
        <dbReference type="PIRSR" id="PIRSR603816-1"/>
    </source>
</evidence>
<dbReference type="GO" id="GO:0005886">
    <property type="term" value="C:plasma membrane"/>
    <property type="evidence" value="ECO:0007669"/>
    <property type="project" value="UniProtKB-SubCell"/>
</dbReference>
<keyword evidence="7 21" id="KW-0812">Transmembrane</keyword>
<dbReference type="RefSeq" id="WP_130917525.1">
    <property type="nucleotide sequence ID" value="NZ_JARWOB010000035.1"/>
</dbReference>
<evidence type="ECO:0000256" key="8">
    <source>
        <dbReference type="ARBA" id="ARBA00022723"/>
    </source>
</evidence>
<dbReference type="GO" id="GO:0008940">
    <property type="term" value="F:nitrate reductase activity"/>
    <property type="evidence" value="ECO:0007669"/>
    <property type="project" value="InterPro"/>
</dbReference>
<dbReference type="AlphaFoldDB" id="A0A4U8W0A9"/>
<evidence type="ECO:0000256" key="2">
    <source>
        <dbReference type="ARBA" id="ARBA00001970"/>
    </source>
</evidence>
<reference evidence="23 24" key="1">
    <citation type="submission" date="2019-02" db="EMBL/GenBank/DDBJ databases">
        <authorList>
            <consortium name="Pathogen Informatics"/>
        </authorList>
    </citation>
    <scope>NUCLEOTIDE SEQUENCE [LARGE SCALE GENOMIC DNA]</scope>
    <source>
        <strain evidence="23 24">3012STDY6756504</strain>
    </source>
</reference>
<feature type="transmembrane region" description="Helical" evidence="21">
    <location>
        <begin position="134"/>
        <end position="155"/>
    </location>
</feature>
<evidence type="ECO:0000256" key="12">
    <source>
        <dbReference type="ARBA" id="ARBA00023004"/>
    </source>
</evidence>
<evidence type="ECO:0000256" key="14">
    <source>
        <dbReference type="ARBA" id="ARBA00023136"/>
    </source>
</evidence>
<dbReference type="GO" id="GO:0046872">
    <property type="term" value="F:metal ion binding"/>
    <property type="evidence" value="ECO:0007669"/>
    <property type="project" value="UniProtKB-KW"/>
</dbReference>
<proteinExistence type="inferred from homology"/>
<dbReference type="Gene3D" id="1.20.950.20">
    <property type="entry name" value="Transmembrane di-heme cytochromes, Chain C"/>
    <property type="match status" value="1"/>
</dbReference>
<comment type="similarity">
    <text evidence="18">In the N-terminal section; belongs to the nitrate reductase alpha subunit family.</text>
</comment>
<evidence type="ECO:0000256" key="19">
    <source>
        <dbReference type="ARBA" id="ARBA00071287"/>
    </source>
</evidence>
<keyword evidence="9" id="KW-0249">Electron transport</keyword>
<keyword evidence="8" id="KW-0479">Metal-binding</keyword>
<feature type="domain" description="NarG-like" evidence="22">
    <location>
        <begin position="11"/>
        <end position="228"/>
    </location>
</feature>
<feature type="binding site" description="axial binding residue" evidence="20">
    <location>
        <position position="59"/>
    </location>
    <ligand>
        <name>heme b</name>
        <dbReference type="ChEBI" id="CHEBI:60344"/>
        <label>1</label>
    </ligand>
    <ligandPart>
        <name>Fe</name>
        <dbReference type="ChEBI" id="CHEBI:18248"/>
    </ligandPart>
</feature>
<evidence type="ECO:0000256" key="15">
    <source>
        <dbReference type="ARBA" id="ARBA00056200"/>
    </source>
</evidence>
<evidence type="ECO:0000313" key="23">
    <source>
        <dbReference type="EMBL" id="VFA99232.1"/>
    </source>
</evidence>
<keyword evidence="14 21" id="KW-0472">Membrane</keyword>
<keyword evidence="10 21" id="KW-1133">Transmembrane helix</keyword>
<dbReference type="GO" id="GO:0020037">
    <property type="term" value="F:heme binding"/>
    <property type="evidence" value="ECO:0007669"/>
    <property type="project" value="TreeGrafter"/>
</dbReference>
<dbReference type="Pfam" id="PF02665">
    <property type="entry name" value="Nitrate_red_gam"/>
    <property type="match status" value="1"/>
</dbReference>
<evidence type="ECO:0000256" key="11">
    <source>
        <dbReference type="ARBA" id="ARBA00023002"/>
    </source>
</evidence>
<comment type="subcellular location">
    <subcellularLocation>
        <location evidence="3">Cell membrane</location>
        <topology evidence="3">Multi-pass membrane protein</topology>
    </subcellularLocation>
</comment>
<keyword evidence="12 20" id="KW-0408">Iron</keyword>
<dbReference type="PANTHER" id="PTHR30598">
    <property type="entry name" value="NITRATE REDUCTASE PRIVATE CHAPERONE, REDOX ENZYME MATURATION PROTEIN REMP FAMILY"/>
    <property type="match status" value="1"/>
</dbReference>
<dbReference type="InterPro" id="IPR003816">
    <property type="entry name" value="Nitrate_red_gam"/>
</dbReference>
<evidence type="ECO:0000256" key="1">
    <source>
        <dbReference type="ARBA" id="ARBA00001942"/>
    </source>
</evidence>
<protein>
    <recommendedName>
        <fullName evidence="19">Nitrate reductase-like protein NarX</fullName>
    </recommendedName>
</protein>
<keyword evidence="5" id="KW-1003">Cell membrane</keyword>
<keyword evidence="13" id="KW-0534">Nitrate assimilation</keyword>
<evidence type="ECO:0000256" key="5">
    <source>
        <dbReference type="ARBA" id="ARBA00022475"/>
    </source>
</evidence>
<comment type="function">
    <text evidence="15">Does not seem to have nitrate reductase activity.</text>
</comment>
<dbReference type="Proteomes" id="UP000290439">
    <property type="component" value="Chromosome"/>
</dbReference>
<comment type="cofactor">
    <cofactor evidence="2">
        <name>heme b</name>
        <dbReference type="ChEBI" id="CHEBI:60344"/>
    </cofactor>
</comment>
<evidence type="ECO:0000256" key="17">
    <source>
        <dbReference type="ARBA" id="ARBA00061196"/>
    </source>
</evidence>
<keyword evidence="4" id="KW-0813">Transport</keyword>
<dbReference type="GO" id="GO:0042128">
    <property type="term" value="P:nitrate assimilation"/>
    <property type="evidence" value="ECO:0007669"/>
    <property type="project" value="UniProtKB-KW"/>
</dbReference>
<feature type="transmembrane region" description="Helical" evidence="21">
    <location>
        <begin position="186"/>
        <end position="204"/>
    </location>
</feature>
<evidence type="ECO:0000256" key="10">
    <source>
        <dbReference type="ARBA" id="ARBA00022989"/>
    </source>
</evidence>
<comment type="cofactor">
    <cofactor evidence="1">
        <name>Mo-bis(molybdopterin guanine dinucleotide)</name>
        <dbReference type="ChEBI" id="CHEBI:60539"/>
    </cofactor>
</comment>
<dbReference type="InterPro" id="IPR036197">
    <property type="entry name" value="NarG-like_sf"/>
</dbReference>
<dbReference type="SUPFAM" id="SSF103501">
    <property type="entry name" value="Respiratory nitrate reductase 1 gamma chain"/>
    <property type="match status" value="1"/>
</dbReference>
<feature type="binding site" description="axial binding residue" evidence="20">
    <location>
        <position position="69"/>
    </location>
    <ligand>
        <name>heme b</name>
        <dbReference type="ChEBI" id="CHEBI:60344"/>
        <label>1</label>
    </ligand>
    <ligandPart>
        <name>Fe</name>
        <dbReference type="ChEBI" id="CHEBI:18248"/>
    </ligandPart>
</feature>
<keyword evidence="11 23" id="KW-0560">Oxidoreductase</keyword>
<evidence type="ECO:0000256" key="4">
    <source>
        <dbReference type="ARBA" id="ARBA00022448"/>
    </source>
</evidence>
<dbReference type="NCBIfam" id="TIGR00351">
    <property type="entry name" value="narI"/>
    <property type="match status" value="1"/>
</dbReference>
<feature type="binding site" description="axial binding residue" evidence="20">
    <location>
        <position position="191"/>
    </location>
    <ligand>
        <name>heme b</name>
        <dbReference type="ChEBI" id="CHEBI:60344"/>
        <label>1</label>
    </ligand>
    <ligandPart>
        <name>Fe</name>
        <dbReference type="ChEBI" id="CHEBI:18248"/>
    </ligandPart>
</feature>
<dbReference type="EMBL" id="LR215973">
    <property type="protein sequence ID" value="VFA99232.1"/>
    <property type="molecule type" value="Genomic_DNA"/>
</dbReference>
<feature type="transmembrane region" description="Helical" evidence="21">
    <location>
        <begin position="12"/>
        <end position="29"/>
    </location>
</feature>
<comment type="similarity">
    <text evidence="17">In the C-terminal section; belongs to the nitrate reductase gamma subunit family.</text>
</comment>
<feature type="binding site" description="axial binding residue" evidence="20">
    <location>
        <position position="209"/>
    </location>
    <ligand>
        <name>heme b</name>
        <dbReference type="ChEBI" id="CHEBI:60344"/>
        <label>1</label>
    </ligand>
    <ligandPart>
        <name>Fe</name>
        <dbReference type="ChEBI" id="CHEBI:18248"/>
    </ligandPart>
</feature>